<gene>
    <name evidence="2" type="ORF">PFLmoz3_00630</name>
</gene>
<feature type="region of interest" description="Disordered" evidence="1">
    <location>
        <begin position="34"/>
        <end position="74"/>
    </location>
</feature>
<evidence type="ECO:0000256" key="1">
    <source>
        <dbReference type="SAM" id="MobiDB-lite"/>
    </source>
</evidence>
<dbReference type="EMBL" id="LCYA01000021">
    <property type="protein sequence ID" value="KWV89688.1"/>
    <property type="molecule type" value="Genomic_DNA"/>
</dbReference>
<evidence type="ECO:0000313" key="3">
    <source>
        <dbReference type="Proteomes" id="UP000061348"/>
    </source>
</evidence>
<accession>A0A109LLD9</accession>
<protein>
    <submittedName>
        <fullName evidence="2">Uncharacterized protein</fullName>
    </submittedName>
</protein>
<comment type="caution">
    <text evidence="2">The sequence shown here is derived from an EMBL/GenBank/DDBJ whole genome shotgun (WGS) entry which is preliminary data.</text>
</comment>
<dbReference type="AlphaFoldDB" id="A0A109LLD9"/>
<organism evidence="2 3">
    <name type="scientific">Pseudomonas fluorescens</name>
    <dbReference type="NCBI Taxonomy" id="294"/>
    <lineage>
        <taxon>Bacteria</taxon>
        <taxon>Pseudomonadati</taxon>
        <taxon>Pseudomonadota</taxon>
        <taxon>Gammaproteobacteria</taxon>
        <taxon>Pseudomonadales</taxon>
        <taxon>Pseudomonadaceae</taxon>
        <taxon>Pseudomonas</taxon>
    </lineage>
</organism>
<name>A0A109LLD9_PSEFL</name>
<sequence>MTWKAAVESGAWPTEPAATCTFCSRTAVMTSPAVKPRAAIRSGSSHRRMLYSPAPHTSTSLIPGRRDNSSRTCR</sequence>
<evidence type="ECO:0000313" key="2">
    <source>
        <dbReference type="EMBL" id="KWV89688.1"/>
    </source>
</evidence>
<dbReference type="Proteomes" id="UP000061348">
    <property type="component" value="Unassembled WGS sequence"/>
</dbReference>
<reference evidence="2 3" key="1">
    <citation type="submission" date="2015-05" db="EMBL/GenBank/DDBJ databases">
        <title>A genomic and transcriptomic approach to investigate the blue pigment phenotype in Pseudomonas fluorescens.</title>
        <authorList>
            <person name="Andreani N.A."/>
            <person name="Cardazzo B."/>
        </authorList>
    </citation>
    <scope>NUCLEOTIDE SEQUENCE [LARGE SCALE GENOMIC DNA]</scope>
    <source>
        <strain evidence="2 3">Ps_22</strain>
    </source>
</reference>
<proteinExistence type="predicted"/>
<feature type="compositionally biased region" description="Basic and acidic residues" evidence="1">
    <location>
        <begin position="64"/>
        <end position="74"/>
    </location>
</feature>